<dbReference type="RefSeq" id="WP_305108288.1">
    <property type="nucleotide sequence ID" value="NZ_JAUTWS010000089.1"/>
</dbReference>
<dbReference type="EMBL" id="JAUTWS010000089">
    <property type="protein sequence ID" value="MDO9713431.1"/>
    <property type="molecule type" value="Genomic_DNA"/>
</dbReference>
<dbReference type="PANTHER" id="PTHR30290:SF83">
    <property type="entry name" value="ABC TRANSPORTER SUBSTRATE-BINDING PROTEIN"/>
    <property type="match status" value="1"/>
</dbReference>
<evidence type="ECO:0000256" key="3">
    <source>
        <dbReference type="SAM" id="MobiDB-lite"/>
    </source>
</evidence>
<dbReference type="PANTHER" id="PTHR30290">
    <property type="entry name" value="PERIPLASMIC BINDING COMPONENT OF ABC TRANSPORTER"/>
    <property type="match status" value="1"/>
</dbReference>
<dbReference type="Gene3D" id="3.40.190.10">
    <property type="entry name" value="Periplasmic binding protein-like II"/>
    <property type="match status" value="1"/>
</dbReference>
<feature type="signal peptide" evidence="4">
    <location>
        <begin position="1"/>
        <end position="25"/>
    </location>
</feature>
<comment type="caution">
    <text evidence="6">The sequence shown here is derived from an EMBL/GenBank/DDBJ whole genome shotgun (WGS) entry which is preliminary data.</text>
</comment>
<evidence type="ECO:0000313" key="6">
    <source>
        <dbReference type="EMBL" id="MDO9713431.1"/>
    </source>
</evidence>
<proteinExistence type="inferred from homology"/>
<dbReference type="Pfam" id="PF00496">
    <property type="entry name" value="SBP_bac_5"/>
    <property type="match status" value="1"/>
</dbReference>
<keyword evidence="4" id="KW-0732">Signal</keyword>
<keyword evidence="7" id="KW-1185">Reference proteome</keyword>
<organism evidence="6 7">
    <name type="scientific">Paracraurococcus lichenis</name>
    <dbReference type="NCBI Taxonomy" id="3064888"/>
    <lineage>
        <taxon>Bacteria</taxon>
        <taxon>Pseudomonadati</taxon>
        <taxon>Pseudomonadota</taxon>
        <taxon>Alphaproteobacteria</taxon>
        <taxon>Acetobacterales</taxon>
        <taxon>Roseomonadaceae</taxon>
        <taxon>Paracraurococcus</taxon>
    </lineage>
</organism>
<feature type="chain" id="PRO_5045055395" evidence="4">
    <location>
        <begin position="26"/>
        <end position="533"/>
    </location>
</feature>
<dbReference type="Gene3D" id="3.10.105.10">
    <property type="entry name" value="Dipeptide-binding Protein, Domain 3"/>
    <property type="match status" value="1"/>
</dbReference>
<dbReference type="Proteomes" id="UP001243009">
    <property type="component" value="Unassembled WGS sequence"/>
</dbReference>
<evidence type="ECO:0000313" key="7">
    <source>
        <dbReference type="Proteomes" id="UP001243009"/>
    </source>
</evidence>
<dbReference type="PIRSF" id="PIRSF002741">
    <property type="entry name" value="MppA"/>
    <property type="match status" value="1"/>
</dbReference>
<dbReference type="InterPro" id="IPR039424">
    <property type="entry name" value="SBP_5"/>
</dbReference>
<name>A0ABT9EB81_9PROT</name>
<dbReference type="InterPro" id="IPR000914">
    <property type="entry name" value="SBP_5_dom"/>
</dbReference>
<gene>
    <name evidence="6" type="ORF">Q7A36_34205</name>
</gene>
<dbReference type="Gene3D" id="3.90.76.10">
    <property type="entry name" value="Dipeptide-binding Protein, Domain 1"/>
    <property type="match status" value="1"/>
</dbReference>
<protein>
    <submittedName>
        <fullName evidence="6">ABC transporter substrate-binding protein</fullName>
    </submittedName>
</protein>
<feature type="region of interest" description="Disordered" evidence="3">
    <location>
        <begin position="413"/>
        <end position="434"/>
    </location>
</feature>
<evidence type="ECO:0000259" key="5">
    <source>
        <dbReference type="Pfam" id="PF00496"/>
    </source>
</evidence>
<evidence type="ECO:0000256" key="1">
    <source>
        <dbReference type="ARBA" id="ARBA00004418"/>
    </source>
</evidence>
<comment type="similarity">
    <text evidence="2">Belongs to the bacterial solute-binding protein 5 family.</text>
</comment>
<dbReference type="InterPro" id="IPR030678">
    <property type="entry name" value="Peptide/Ni-bd"/>
</dbReference>
<comment type="subcellular location">
    <subcellularLocation>
        <location evidence="1">Periplasm</location>
    </subcellularLocation>
</comment>
<feature type="domain" description="Solute-binding protein family 5" evidence="5">
    <location>
        <begin position="78"/>
        <end position="417"/>
    </location>
</feature>
<dbReference type="SUPFAM" id="SSF53850">
    <property type="entry name" value="Periplasmic binding protein-like II"/>
    <property type="match status" value="1"/>
</dbReference>
<evidence type="ECO:0000256" key="4">
    <source>
        <dbReference type="SAM" id="SignalP"/>
    </source>
</evidence>
<dbReference type="CDD" id="cd08495">
    <property type="entry name" value="PBP2_NikA_DppA_OppA_like_8"/>
    <property type="match status" value="1"/>
</dbReference>
<sequence length="533" mass="58620">MLRRSFTAGLAASPMLAALPQAGQAAEKVLRVAMTAADIPTTTGQPNQGAEGIRFAGITAYDALSAWDLSRGDVKARIVPGLAEAWSTDPADRTRWTFRLRQGVQFHDGSEFDAAAVVWNLDKVLNKAAPQYDAAQAAQAAAFVASIAAYRAVDGSTAEITTRQPDANLAWKLVSVFMSSPARWKELGGDWNRVALAPSGTGPWRIDRVVPRERIEFSRNTRYWDRDRVPRCDRLIVVPMPDPMTRAAALLSGQVDWVEAPPPDLIPRLRQAGMRIVTNPYPHVWPYLLSCLPDSPFRDLRVRQAINLGLDRDGLVALLGGTAMAAQGAALPNDPWFGKPQFQLRHDPREAKRLLQAAGYGPRNPCQATVLISTSGSGQMQPMPMNEAIKQGLAEIGFDIRFEVLEWETLRGRRRSGAAAPENRGMHGLNNSLGTADPSSIIDATWSRRVPPAGLNWGWFNDPRIDALASRAEVEFDQERQDMLLAELHAGFVDNALWAFIVHDLNPRAMASRVRGFVQAQSWQQDLTTVDLA</sequence>
<reference evidence="6 7" key="1">
    <citation type="submission" date="2023-08" db="EMBL/GenBank/DDBJ databases">
        <title>The draft genome sequence of Paracraurococcus sp. LOR1-02.</title>
        <authorList>
            <person name="Kingkaew E."/>
            <person name="Tanasupawat S."/>
        </authorList>
    </citation>
    <scope>NUCLEOTIDE SEQUENCE [LARGE SCALE GENOMIC DNA]</scope>
    <source>
        <strain evidence="6 7">LOR1-02</strain>
    </source>
</reference>
<accession>A0ABT9EB81</accession>
<evidence type="ECO:0000256" key="2">
    <source>
        <dbReference type="ARBA" id="ARBA00005695"/>
    </source>
</evidence>